<organism evidence="1 2">
    <name type="scientific">Clostridium magnum DSM 2767</name>
    <dbReference type="NCBI Taxonomy" id="1121326"/>
    <lineage>
        <taxon>Bacteria</taxon>
        <taxon>Bacillati</taxon>
        <taxon>Bacillota</taxon>
        <taxon>Clostridia</taxon>
        <taxon>Eubacteriales</taxon>
        <taxon>Clostridiaceae</taxon>
        <taxon>Clostridium</taxon>
    </lineage>
</organism>
<reference evidence="1 2" key="1">
    <citation type="submission" date="2016-04" db="EMBL/GenBank/DDBJ databases">
        <title>Genome sequence of Clostridium magnum DSM 2767.</title>
        <authorList>
            <person name="Poehlein A."/>
            <person name="Uhlig R."/>
            <person name="Fischer R."/>
            <person name="Bahl H."/>
            <person name="Daniel R."/>
        </authorList>
    </citation>
    <scope>NUCLEOTIDE SEQUENCE [LARGE SCALE GENOMIC DNA]</scope>
    <source>
        <strain evidence="1 2">DSM 2767</strain>
    </source>
</reference>
<name>A0A161WY39_9CLOT</name>
<accession>A0A161WY39</accession>
<protein>
    <submittedName>
        <fullName evidence="1">Uncharacterized protein</fullName>
    </submittedName>
</protein>
<dbReference type="PATRIC" id="fig|1121326.3.peg.1777"/>
<dbReference type="STRING" id="1121326.CLMAG_17940"/>
<evidence type="ECO:0000313" key="1">
    <source>
        <dbReference type="EMBL" id="KZL91988.1"/>
    </source>
</evidence>
<dbReference type="RefSeq" id="WP_066621048.1">
    <property type="nucleotide sequence ID" value="NZ_FQXL01000004.1"/>
</dbReference>
<dbReference type="AlphaFoldDB" id="A0A161WY39"/>
<proteinExistence type="predicted"/>
<comment type="caution">
    <text evidence="1">The sequence shown here is derived from an EMBL/GenBank/DDBJ whole genome shotgun (WGS) entry which is preliminary data.</text>
</comment>
<gene>
    <name evidence="1" type="ORF">CLMAG_17940</name>
</gene>
<sequence>MNRKEFCPVVQKKETTASNLTNMVLDELRNREVKKLNAIWVEATGCSGNRISLLNAKDPDMVY</sequence>
<dbReference type="EMBL" id="LWAE01000002">
    <property type="protein sequence ID" value="KZL91988.1"/>
    <property type="molecule type" value="Genomic_DNA"/>
</dbReference>
<dbReference type="Proteomes" id="UP000076603">
    <property type="component" value="Unassembled WGS sequence"/>
</dbReference>
<evidence type="ECO:0000313" key="2">
    <source>
        <dbReference type="Proteomes" id="UP000076603"/>
    </source>
</evidence>
<keyword evidence="2" id="KW-1185">Reference proteome</keyword>